<dbReference type="Pfam" id="PF13530">
    <property type="entry name" value="SCP2_2"/>
    <property type="match status" value="1"/>
</dbReference>
<dbReference type="InterPro" id="IPR016181">
    <property type="entry name" value="Acyl_CoA_acyltransferase"/>
</dbReference>
<dbReference type="PROSITE" id="PS51186">
    <property type="entry name" value="GNAT"/>
    <property type="match status" value="1"/>
</dbReference>
<dbReference type="InterPro" id="IPR036527">
    <property type="entry name" value="SCP2_sterol-bd_dom_sf"/>
</dbReference>
<dbReference type="InterPro" id="IPR025559">
    <property type="entry name" value="Eis_dom"/>
</dbReference>
<reference evidence="2" key="1">
    <citation type="submission" date="2021-01" db="EMBL/GenBank/DDBJ databases">
        <title>Whole genome shotgun sequence of Rhizocola hellebori NBRC 109834.</title>
        <authorList>
            <person name="Komaki H."/>
            <person name="Tamura T."/>
        </authorList>
    </citation>
    <scope>NUCLEOTIDE SEQUENCE</scope>
    <source>
        <strain evidence="2">NBRC 109834</strain>
    </source>
</reference>
<gene>
    <name evidence="2" type="ORF">Rhe02_31790</name>
</gene>
<dbReference type="RefSeq" id="WP_203908972.1">
    <property type="nucleotide sequence ID" value="NZ_BONY01000016.1"/>
</dbReference>
<dbReference type="AlphaFoldDB" id="A0A8J3VGG2"/>
<accession>A0A8J3VGG2</accession>
<dbReference type="PANTHER" id="PTHR37817">
    <property type="entry name" value="N-ACETYLTRANSFERASE EIS"/>
    <property type="match status" value="1"/>
</dbReference>
<evidence type="ECO:0000259" key="1">
    <source>
        <dbReference type="PROSITE" id="PS51186"/>
    </source>
</evidence>
<dbReference type="InterPro" id="IPR051554">
    <property type="entry name" value="Acetyltransferase_Eis"/>
</dbReference>
<dbReference type="Gene3D" id="3.30.1050.10">
    <property type="entry name" value="SCP2 sterol-binding domain"/>
    <property type="match status" value="1"/>
</dbReference>
<feature type="domain" description="N-acetyltransferase" evidence="1">
    <location>
        <begin position="3"/>
        <end position="149"/>
    </location>
</feature>
<dbReference type="Pfam" id="PF17668">
    <property type="entry name" value="Acetyltransf_17"/>
    <property type="match status" value="1"/>
</dbReference>
<evidence type="ECO:0000313" key="2">
    <source>
        <dbReference type="EMBL" id="GIH05112.1"/>
    </source>
</evidence>
<dbReference type="EMBL" id="BONY01000016">
    <property type="protein sequence ID" value="GIH05112.1"/>
    <property type="molecule type" value="Genomic_DNA"/>
</dbReference>
<dbReference type="InterPro" id="IPR041380">
    <property type="entry name" value="Acetyltransf_17"/>
</dbReference>
<dbReference type="PANTHER" id="PTHR37817:SF1">
    <property type="entry name" value="N-ACETYLTRANSFERASE EIS"/>
    <property type="match status" value="1"/>
</dbReference>
<dbReference type="Gene3D" id="3.40.630.30">
    <property type="match status" value="2"/>
</dbReference>
<dbReference type="GO" id="GO:0030649">
    <property type="term" value="P:aminoglycoside antibiotic catabolic process"/>
    <property type="evidence" value="ECO:0007669"/>
    <property type="project" value="TreeGrafter"/>
</dbReference>
<dbReference type="Pfam" id="PF13527">
    <property type="entry name" value="Acetyltransf_9"/>
    <property type="match status" value="1"/>
</dbReference>
<dbReference type="SUPFAM" id="SSF55718">
    <property type="entry name" value="SCP-like"/>
    <property type="match status" value="1"/>
</dbReference>
<dbReference type="Proteomes" id="UP000612899">
    <property type="component" value="Unassembled WGS sequence"/>
</dbReference>
<dbReference type="SUPFAM" id="SSF55729">
    <property type="entry name" value="Acyl-CoA N-acyltransferases (Nat)"/>
    <property type="match status" value="1"/>
</dbReference>
<dbReference type="GO" id="GO:0034069">
    <property type="term" value="F:aminoglycoside N-acetyltransferase activity"/>
    <property type="evidence" value="ECO:0007669"/>
    <property type="project" value="TreeGrafter"/>
</dbReference>
<name>A0A8J3VGG2_9ACTN</name>
<proteinExistence type="predicted"/>
<organism evidence="2 3">
    <name type="scientific">Rhizocola hellebori</name>
    <dbReference type="NCBI Taxonomy" id="1392758"/>
    <lineage>
        <taxon>Bacteria</taxon>
        <taxon>Bacillati</taxon>
        <taxon>Actinomycetota</taxon>
        <taxon>Actinomycetes</taxon>
        <taxon>Micromonosporales</taxon>
        <taxon>Micromonosporaceae</taxon>
        <taxon>Rhizocola</taxon>
    </lineage>
</organism>
<comment type="caution">
    <text evidence="2">The sequence shown here is derived from an EMBL/GenBank/DDBJ whole genome shotgun (WGS) entry which is preliminary data.</text>
</comment>
<protein>
    <recommendedName>
        <fullName evidence="1">N-acetyltransferase domain-containing protein</fullName>
    </recommendedName>
</protein>
<evidence type="ECO:0000313" key="3">
    <source>
        <dbReference type="Proteomes" id="UP000612899"/>
    </source>
</evidence>
<sequence length="396" mass="42228">MRYEVRPLTSQDQAAAWKLGSLAFGYHDRPMPEDWNSDSPGRYTLGAFDDSGRLVAKAVDRAQQQWFGGRAVPTSGVAGVAVAPELRGKGLARLVLTRLLGDARDRGAAISTLFPTVPFPYRRLGWEEAGWLTYLALPTSALSGIRPAPGIALRPATEGDMPAIFELYRDVARAGNALMERSGPLWNRTATEILESFDGMTVAVTTDGEVVGYASWERGPGYDSSGKITAYELIGSTHDATSTLLAMFAGWASVAPTAVLRLSTSDPALYEVATSSIRIESQQPWMIRVVDAAAAIAARGWPSHLKGSVDLDLADVECPWNEGRVRLVLDSGQAALEPGGSGEVRMTSRGLGVWYASAASPAVLRRAGFLSGGDAETDSFLMAATAGPAPTLLDYF</sequence>
<keyword evidence="3" id="KW-1185">Reference proteome</keyword>
<dbReference type="InterPro" id="IPR000182">
    <property type="entry name" value="GNAT_dom"/>
</dbReference>